<dbReference type="Proteomes" id="UP000306102">
    <property type="component" value="Unassembled WGS sequence"/>
</dbReference>
<keyword evidence="5" id="KW-0658">Purine biosynthesis</keyword>
<dbReference type="InterPro" id="IPR024051">
    <property type="entry name" value="AICAR_Tfase_dup_dom_sf"/>
</dbReference>
<dbReference type="GO" id="GO:0004643">
    <property type="term" value="F:phosphoribosylaminoimidazolecarboxamide formyltransferase activity"/>
    <property type="evidence" value="ECO:0007669"/>
    <property type="project" value="InterPro"/>
</dbReference>
<dbReference type="SMART" id="SM00851">
    <property type="entry name" value="MGS"/>
    <property type="match status" value="1"/>
</dbReference>
<dbReference type="Gene3D" id="3.40.50.1380">
    <property type="entry name" value="Methylglyoxal synthase-like domain"/>
    <property type="match status" value="2"/>
</dbReference>
<evidence type="ECO:0000256" key="2">
    <source>
        <dbReference type="ARBA" id="ARBA00004954"/>
    </source>
</evidence>
<dbReference type="SMART" id="SM00798">
    <property type="entry name" value="AICARFT_IMPCHas"/>
    <property type="match status" value="1"/>
</dbReference>
<evidence type="ECO:0000259" key="8">
    <source>
        <dbReference type="SMART" id="SM00851"/>
    </source>
</evidence>
<organism evidence="9 10">
    <name type="scientific">Camellia sinensis var. sinensis</name>
    <name type="common">China tea</name>
    <dbReference type="NCBI Taxonomy" id="542762"/>
    <lineage>
        <taxon>Eukaryota</taxon>
        <taxon>Viridiplantae</taxon>
        <taxon>Streptophyta</taxon>
        <taxon>Embryophyta</taxon>
        <taxon>Tracheophyta</taxon>
        <taxon>Spermatophyta</taxon>
        <taxon>Magnoliopsida</taxon>
        <taxon>eudicotyledons</taxon>
        <taxon>Gunneridae</taxon>
        <taxon>Pentapetalae</taxon>
        <taxon>asterids</taxon>
        <taxon>Ericales</taxon>
        <taxon>Theaceae</taxon>
        <taxon>Camellia</taxon>
    </lineage>
</organism>
<comment type="caution">
    <text evidence="9">The sequence shown here is derived from an EMBL/GenBank/DDBJ whole genome shotgun (WGS) entry which is preliminary data.</text>
</comment>
<name>A0A4S4CZH9_CAMSN</name>
<dbReference type="EMBL" id="SDRB02013358">
    <property type="protein sequence ID" value="THF95097.1"/>
    <property type="molecule type" value="Genomic_DNA"/>
</dbReference>
<keyword evidence="10" id="KW-1185">Reference proteome</keyword>
<keyword evidence="7" id="KW-0511">Multifunctional enzyme</keyword>
<dbReference type="STRING" id="542762.A0A4S4CZH9"/>
<dbReference type="SUPFAM" id="SSF53927">
    <property type="entry name" value="Cytidine deaminase-like"/>
    <property type="match status" value="1"/>
</dbReference>
<dbReference type="Pfam" id="PF01808">
    <property type="entry name" value="AICARFT_IMPCHas"/>
    <property type="match status" value="1"/>
</dbReference>
<dbReference type="InterPro" id="IPR002695">
    <property type="entry name" value="PurH-like"/>
</dbReference>
<dbReference type="GO" id="GO:0005829">
    <property type="term" value="C:cytosol"/>
    <property type="evidence" value="ECO:0007669"/>
    <property type="project" value="TreeGrafter"/>
</dbReference>
<comment type="pathway">
    <text evidence="2">Purine metabolism; IMP biosynthesis via de novo pathway; 5-formamido-1-(5-phospho-D-ribosyl)imidazole-4-carboxamide from 5-amino-1-(5-phospho-D-ribosyl)imidazole-4-carboxamide (10-formyl THF route): step 1/1.</text>
</comment>
<dbReference type="GO" id="GO:0003937">
    <property type="term" value="F:IMP cyclohydrolase activity"/>
    <property type="evidence" value="ECO:0007669"/>
    <property type="project" value="InterPro"/>
</dbReference>
<comment type="pathway">
    <text evidence="1">Purine metabolism; IMP biosynthesis via de novo pathway; IMP from 5-formamido-1-(5-phospho-D-ribosyl)imidazole-4-carboxamide: step 1/1.</text>
</comment>
<dbReference type="InterPro" id="IPR011607">
    <property type="entry name" value="MGS-like_dom"/>
</dbReference>
<evidence type="ECO:0000256" key="7">
    <source>
        <dbReference type="ARBA" id="ARBA00023268"/>
    </source>
</evidence>
<dbReference type="SUPFAM" id="SSF52335">
    <property type="entry name" value="Methylglyoxal synthase-like"/>
    <property type="match status" value="1"/>
</dbReference>
<comment type="similarity">
    <text evidence="3">Belongs to the PurH family.</text>
</comment>
<evidence type="ECO:0000256" key="6">
    <source>
        <dbReference type="ARBA" id="ARBA00022801"/>
    </source>
</evidence>
<evidence type="ECO:0000256" key="3">
    <source>
        <dbReference type="ARBA" id="ARBA00007667"/>
    </source>
</evidence>
<evidence type="ECO:0000256" key="5">
    <source>
        <dbReference type="ARBA" id="ARBA00022755"/>
    </source>
</evidence>
<dbReference type="GO" id="GO:0006189">
    <property type="term" value="P:'de novo' IMP biosynthetic process"/>
    <property type="evidence" value="ECO:0007669"/>
    <property type="project" value="UniProtKB-UniPathway"/>
</dbReference>
<dbReference type="PANTHER" id="PTHR11692:SF0">
    <property type="entry name" value="BIFUNCTIONAL PURINE BIOSYNTHESIS PROTEIN ATIC"/>
    <property type="match status" value="1"/>
</dbReference>
<reference evidence="9 10" key="1">
    <citation type="journal article" date="2018" name="Proc. Natl. Acad. Sci. U.S.A.">
        <title>Draft genome sequence of Camellia sinensis var. sinensis provides insights into the evolution of the tea genome and tea quality.</title>
        <authorList>
            <person name="Wei C."/>
            <person name="Yang H."/>
            <person name="Wang S."/>
            <person name="Zhao J."/>
            <person name="Liu C."/>
            <person name="Gao L."/>
            <person name="Xia E."/>
            <person name="Lu Y."/>
            <person name="Tai Y."/>
            <person name="She G."/>
            <person name="Sun J."/>
            <person name="Cao H."/>
            <person name="Tong W."/>
            <person name="Gao Q."/>
            <person name="Li Y."/>
            <person name="Deng W."/>
            <person name="Jiang X."/>
            <person name="Wang W."/>
            <person name="Chen Q."/>
            <person name="Zhang S."/>
            <person name="Li H."/>
            <person name="Wu J."/>
            <person name="Wang P."/>
            <person name="Li P."/>
            <person name="Shi C."/>
            <person name="Zheng F."/>
            <person name="Jian J."/>
            <person name="Huang B."/>
            <person name="Shan D."/>
            <person name="Shi M."/>
            <person name="Fang C."/>
            <person name="Yue Y."/>
            <person name="Li F."/>
            <person name="Li D."/>
            <person name="Wei S."/>
            <person name="Han B."/>
            <person name="Jiang C."/>
            <person name="Yin Y."/>
            <person name="Xia T."/>
            <person name="Zhang Z."/>
            <person name="Bennetzen J.L."/>
            <person name="Zhao S."/>
            <person name="Wan X."/>
        </authorList>
    </citation>
    <scope>NUCLEOTIDE SEQUENCE [LARGE SCALE GENOMIC DNA]</scope>
    <source>
        <strain evidence="10">cv. Shuchazao</strain>
        <tissue evidence="9">Leaf</tissue>
    </source>
</reference>
<sequence>MNSIIKFLGLSFIVLEMRKHLWSESEDELVEVNCPSCMWGIIHALDWHNSVKKMLPHKKHNGPKHTKVYFCNHSSRNVHNPFPSDAKSLIRKILDPNPEIGMYIYVCAFHRYVTGNIPATYVIPPEIFSKFGTFDVVVVNLYPFYEKVSSTDGIAFDDAIENIDIGGPTMIRAAAKPSTNVQEPDRVLAQDRSPYTLNHKDVLVVVDSQDYPRLLEFLQGNQDDQEFRMMLAWKAFQHSGLYDCAVSEWLWKQPTVGGEYPLSFAVPLSLKSSLRYGENPHQTAAVYVDKRLSEVNAGGIASAIQHHGKEMSFNNYLDADAAWNCVRDFNNPTCVIVKHTNPCGVASRDDIIEAYRLAVKADPIRHSSVGSYLKPESEAIYLVNVEWWIEEIRLNIESKWESVGGRPLQATQMAALRPSELSKKIVRDYIGLPSSDPLPNFPNRSSMNVML</sequence>
<protein>
    <recommendedName>
        <fullName evidence="8">MGS-like domain-containing protein</fullName>
    </recommendedName>
</protein>
<feature type="domain" description="MGS-like" evidence="8">
    <location>
        <begin position="101"/>
        <end position="169"/>
    </location>
</feature>
<evidence type="ECO:0000313" key="9">
    <source>
        <dbReference type="EMBL" id="THF95097.1"/>
    </source>
</evidence>
<proteinExistence type="inferred from homology"/>
<dbReference type="AlphaFoldDB" id="A0A4S4CZH9"/>
<dbReference type="InterPro" id="IPR016193">
    <property type="entry name" value="Cytidine_deaminase-like"/>
</dbReference>
<evidence type="ECO:0000313" key="10">
    <source>
        <dbReference type="Proteomes" id="UP000306102"/>
    </source>
</evidence>
<dbReference type="Gene3D" id="3.40.140.20">
    <property type="match status" value="1"/>
</dbReference>
<keyword evidence="4" id="KW-0808">Transferase</keyword>
<keyword evidence="6" id="KW-0378">Hydrolase</keyword>
<accession>A0A4S4CZH9</accession>
<evidence type="ECO:0000256" key="4">
    <source>
        <dbReference type="ARBA" id="ARBA00022679"/>
    </source>
</evidence>
<dbReference type="InterPro" id="IPR036914">
    <property type="entry name" value="MGS-like_dom_sf"/>
</dbReference>
<dbReference type="PANTHER" id="PTHR11692">
    <property type="entry name" value="BIFUNCTIONAL PURINE BIOSYNTHESIS PROTEIN PURH"/>
    <property type="match status" value="1"/>
</dbReference>
<dbReference type="UniPathway" id="UPA00074">
    <property type="reaction ID" value="UER00133"/>
</dbReference>
<gene>
    <name evidence="9" type="ORF">TEA_000332</name>
</gene>
<evidence type="ECO:0000256" key="1">
    <source>
        <dbReference type="ARBA" id="ARBA00004844"/>
    </source>
</evidence>